<dbReference type="PANTHER" id="PTHR31635:SF196">
    <property type="entry name" value="REVERSE TRANSCRIPTASE DOMAIN-CONTAINING PROTEIN-RELATED"/>
    <property type="match status" value="1"/>
</dbReference>
<feature type="compositionally biased region" description="Polar residues" evidence="1">
    <location>
        <begin position="581"/>
        <end position="595"/>
    </location>
</feature>
<dbReference type="SUPFAM" id="SSF56672">
    <property type="entry name" value="DNA/RNA polymerases"/>
    <property type="match status" value="1"/>
</dbReference>
<dbReference type="PANTHER" id="PTHR31635">
    <property type="entry name" value="REVERSE TRANSCRIPTASE DOMAIN-CONTAINING PROTEIN-RELATED"/>
    <property type="match status" value="1"/>
</dbReference>
<organism evidence="3 4">
    <name type="scientific">Rubroshorea leprosula</name>
    <dbReference type="NCBI Taxonomy" id="152421"/>
    <lineage>
        <taxon>Eukaryota</taxon>
        <taxon>Viridiplantae</taxon>
        <taxon>Streptophyta</taxon>
        <taxon>Embryophyta</taxon>
        <taxon>Tracheophyta</taxon>
        <taxon>Spermatophyta</taxon>
        <taxon>Magnoliopsida</taxon>
        <taxon>eudicotyledons</taxon>
        <taxon>Gunneridae</taxon>
        <taxon>Pentapetalae</taxon>
        <taxon>rosids</taxon>
        <taxon>malvids</taxon>
        <taxon>Malvales</taxon>
        <taxon>Dipterocarpaceae</taxon>
        <taxon>Rubroshorea</taxon>
    </lineage>
</organism>
<evidence type="ECO:0000259" key="2">
    <source>
        <dbReference type="PROSITE" id="PS50878"/>
    </source>
</evidence>
<dbReference type="SUPFAM" id="SSF56219">
    <property type="entry name" value="DNase I-like"/>
    <property type="match status" value="1"/>
</dbReference>
<dbReference type="Pfam" id="PF00078">
    <property type="entry name" value="RVT_1"/>
    <property type="match status" value="1"/>
</dbReference>
<feature type="compositionally biased region" description="Basic and acidic residues" evidence="1">
    <location>
        <begin position="396"/>
        <end position="410"/>
    </location>
</feature>
<feature type="domain" description="Reverse transcriptase" evidence="2">
    <location>
        <begin position="930"/>
        <end position="1208"/>
    </location>
</feature>
<dbReference type="InterPro" id="IPR000477">
    <property type="entry name" value="RT_dom"/>
</dbReference>
<dbReference type="SUPFAM" id="SSF54928">
    <property type="entry name" value="RNA-binding domain, RBD"/>
    <property type="match status" value="1"/>
</dbReference>
<feature type="compositionally biased region" description="Basic residues" evidence="1">
    <location>
        <begin position="527"/>
        <end position="541"/>
    </location>
</feature>
<feature type="compositionally biased region" description="Polar residues" evidence="1">
    <location>
        <begin position="414"/>
        <end position="432"/>
    </location>
</feature>
<dbReference type="GO" id="GO:0003723">
    <property type="term" value="F:RNA binding"/>
    <property type="evidence" value="ECO:0007669"/>
    <property type="project" value="InterPro"/>
</dbReference>
<dbReference type="Gene3D" id="3.30.70.330">
    <property type="match status" value="1"/>
</dbReference>
<dbReference type="InterPro" id="IPR035979">
    <property type="entry name" value="RBD_domain_sf"/>
</dbReference>
<name>A0AAV5L3P1_9ROSI</name>
<dbReference type="PROSITE" id="PS50878">
    <property type="entry name" value="RT_POL"/>
    <property type="match status" value="1"/>
</dbReference>
<proteinExistence type="predicted"/>
<gene>
    <name evidence="3" type="ORF">SLEP1_g40435</name>
</gene>
<feature type="compositionally biased region" description="Basic and acidic residues" evidence="1">
    <location>
        <begin position="549"/>
        <end position="559"/>
    </location>
</feature>
<feature type="compositionally biased region" description="Basic and acidic residues" evidence="1">
    <location>
        <begin position="566"/>
        <end position="576"/>
    </location>
</feature>
<feature type="region of interest" description="Disordered" evidence="1">
    <location>
        <begin position="367"/>
        <end position="447"/>
    </location>
</feature>
<evidence type="ECO:0000313" key="4">
    <source>
        <dbReference type="Proteomes" id="UP001054252"/>
    </source>
</evidence>
<evidence type="ECO:0000256" key="1">
    <source>
        <dbReference type="SAM" id="MobiDB-lite"/>
    </source>
</evidence>
<comment type="caution">
    <text evidence="3">The sequence shown here is derived from an EMBL/GenBank/DDBJ whole genome shotgun (WGS) entry which is preliminary data.</text>
</comment>
<dbReference type="CDD" id="cd01650">
    <property type="entry name" value="RT_nLTR_like"/>
    <property type="match status" value="1"/>
</dbReference>
<accession>A0AAV5L3P1</accession>
<feature type="region of interest" description="Disordered" evidence="1">
    <location>
        <begin position="518"/>
        <end position="599"/>
    </location>
</feature>
<dbReference type="Pfam" id="PF00076">
    <property type="entry name" value="RRM_1"/>
    <property type="match status" value="1"/>
</dbReference>
<dbReference type="InterPro" id="IPR043502">
    <property type="entry name" value="DNA/RNA_pol_sf"/>
</dbReference>
<sequence length="1287" mass="147350">MRGLERECFDGGGSRGRGTVQHWERFRTRGKNQPAYEGINAREISSKRPDIWGYDRRVYNQATVFFFTNFPDDWKQESMWQTFRKFGRVLDIYSPLRKSKKGSRFGFIRFLDVRNEWELEHQLDQIWVGEFKLWVNRPRFKGKESLKKTRAAIENGKQVKREKEHWQIQNSNPNRNPVKIWRVKDKKQVSDGIEFTVKEEEYSWLQGCYVGTAHSVEIILTLQEKFFMEGYFSCKVRAMGGRLVLLEGGDKEEIKDLGVPVHAWGPNFFATIGTKWGKFITLDDSTSKKQRFDIGRMLISTSEMDFISKNISIKVNGEPFTIKVMEEEATNGIFSMKLDHVFKELSGSDNESSESWSLGNGLDDELSDAFLGGGSSKNSRNTTGEKKDDNDVEVEEERRMEAETMDEQPHYRWNQKSQNSKGDQNSAVNDVSFNVDGSRDNLLPNGDDKIQYTCSSNNEGYIADKEVVLDSPEAQNTQNMDRRNVSAKDGEGNVRTVSTDLHNAVLELSFWKGFESESGHEQEWMGRKQRKPKRNRKKKSRSCCSVYMEEGKEERVPKPKERKRASKEQGMKERMPKFSPGSHNQVAGESVTDSGIENRNESLRRGTNLSIAEKIWAFAKEIGVGDRGNEREVIQKLEGMEDRDKELFRLSKVSSNTVLEGNGGGCWCLMGDFNAIRSEYEWNGGRSNRREMAEFDEFIRECGLIDLPLIGRKYTWYKPNRDVMSRLDRFLLSEDWCLKWGDLKQWGLKRTNSDHCPILMKNLTIDWGPKPFRFFDVWLNSPGCKEIVEEVWSSTLTSGWYGYRLKEKLNATKKALKVWSRNMVSKTDSNIKRYEEAIAVIDLKGEVAPLSEEEMGDKYMEQVDEIKEEFKKISAEDNLLLLAPFNEEEVKQAVWSCEGSKASGSDGFNFNFIREMWDLIRGDVMGFVNDFYQNGRLVKGANSSFIVLIPKVNNPQKIEEFRPISLIGVMYKVIAKLLANRISSVLDSIIGESQMAFLRGRQMVDSIVIANETIDAAKRNKKASFVFKLDFEKAYDKVCWEFLDYMMLRMGFDPKWRRWINECLKSVEVSVLLNGSTTRQVKMNRGLRQGDPLSPYLFLLVAEGFNGIISSAINQGLFEGVNIGNRGMRVSHLQFADDSILFGKVVEGNIWAAKSIMRIFELVSGLKINFGKSQLMGINVSDAWMSKMAHILNCKQGVFPCKYLGVPIGGSGKNIAMWKPLIETFEKKLSSWKGWFLSFGGRITLLNVVLSNLPVFTMSTHLLPKGGLIGCKNRVIRDLYGGGTYVG</sequence>
<keyword evidence="4" id="KW-1185">Reference proteome</keyword>
<dbReference type="InterPro" id="IPR000504">
    <property type="entry name" value="RRM_dom"/>
</dbReference>
<dbReference type="EMBL" id="BPVZ01000092">
    <property type="protein sequence ID" value="GKV31769.1"/>
    <property type="molecule type" value="Genomic_DNA"/>
</dbReference>
<dbReference type="InterPro" id="IPR012677">
    <property type="entry name" value="Nucleotide-bd_a/b_plait_sf"/>
</dbReference>
<reference evidence="3 4" key="1">
    <citation type="journal article" date="2021" name="Commun. Biol.">
        <title>The genome of Shorea leprosula (Dipterocarpaceae) highlights the ecological relevance of drought in aseasonal tropical rainforests.</title>
        <authorList>
            <person name="Ng K.K.S."/>
            <person name="Kobayashi M.J."/>
            <person name="Fawcett J.A."/>
            <person name="Hatakeyama M."/>
            <person name="Paape T."/>
            <person name="Ng C.H."/>
            <person name="Ang C.C."/>
            <person name="Tnah L.H."/>
            <person name="Lee C.T."/>
            <person name="Nishiyama T."/>
            <person name="Sese J."/>
            <person name="O'Brien M.J."/>
            <person name="Copetti D."/>
            <person name="Mohd Noor M.I."/>
            <person name="Ong R.C."/>
            <person name="Putra M."/>
            <person name="Sireger I.Z."/>
            <person name="Indrioko S."/>
            <person name="Kosugi Y."/>
            <person name="Izuno A."/>
            <person name="Isagi Y."/>
            <person name="Lee S.L."/>
            <person name="Shimizu K.K."/>
        </authorList>
    </citation>
    <scope>NUCLEOTIDE SEQUENCE [LARGE SCALE GENOMIC DNA]</scope>
    <source>
        <strain evidence="3">214</strain>
    </source>
</reference>
<dbReference type="Gene3D" id="3.60.10.10">
    <property type="entry name" value="Endonuclease/exonuclease/phosphatase"/>
    <property type="match status" value="1"/>
</dbReference>
<dbReference type="Proteomes" id="UP001054252">
    <property type="component" value="Unassembled WGS sequence"/>
</dbReference>
<evidence type="ECO:0000313" key="3">
    <source>
        <dbReference type="EMBL" id="GKV31769.1"/>
    </source>
</evidence>
<protein>
    <recommendedName>
        <fullName evidence="2">Reverse transcriptase domain-containing protein</fullName>
    </recommendedName>
</protein>
<dbReference type="InterPro" id="IPR036691">
    <property type="entry name" value="Endo/exonu/phosph_ase_sf"/>
</dbReference>